<dbReference type="InterPro" id="IPR035914">
    <property type="entry name" value="Sperma_CUB_dom_sf"/>
</dbReference>
<sequence length="115" mass="12989">MTGLKFVAVFFLCCTWSCGAEQHVHTECGGNLGFQSGVIASPNYPEIYPPDLKCLWYIHAPTGEVIDLRFRFFDLEAMDNVRIYNGHHLLEDFCIGTYSGLKNQTEMSSLFVRSA</sequence>
<dbReference type="EMBL" id="CAXITT010001029">
    <property type="protein sequence ID" value="CAL1547636.1"/>
    <property type="molecule type" value="Genomic_DNA"/>
</dbReference>
<proteinExistence type="predicted"/>
<dbReference type="PROSITE" id="PS01180">
    <property type="entry name" value="CUB"/>
    <property type="match status" value="1"/>
</dbReference>
<name>A0AAV2IKG1_LYMST</name>
<dbReference type="Pfam" id="PF00431">
    <property type="entry name" value="CUB"/>
    <property type="match status" value="1"/>
</dbReference>
<evidence type="ECO:0000313" key="6">
    <source>
        <dbReference type="Proteomes" id="UP001497497"/>
    </source>
</evidence>
<evidence type="ECO:0000256" key="3">
    <source>
        <dbReference type="SAM" id="SignalP"/>
    </source>
</evidence>
<dbReference type="SMART" id="SM00042">
    <property type="entry name" value="CUB"/>
    <property type="match status" value="1"/>
</dbReference>
<dbReference type="AlphaFoldDB" id="A0AAV2IKG1"/>
<dbReference type="SUPFAM" id="SSF49854">
    <property type="entry name" value="Spermadhesin, CUB domain"/>
    <property type="match status" value="1"/>
</dbReference>
<dbReference type="Gene3D" id="2.60.120.290">
    <property type="entry name" value="Spermadhesin, CUB domain"/>
    <property type="match status" value="1"/>
</dbReference>
<evidence type="ECO:0000256" key="2">
    <source>
        <dbReference type="PROSITE-ProRule" id="PRU00059"/>
    </source>
</evidence>
<accession>A0AAV2IKG1</accession>
<feature type="domain" description="CUB" evidence="4">
    <location>
        <begin position="28"/>
        <end position="115"/>
    </location>
</feature>
<protein>
    <recommendedName>
        <fullName evidence="4">CUB domain-containing protein</fullName>
    </recommendedName>
</protein>
<dbReference type="CDD" id="cd00041">
    <property type="entry name" value="CUB"/>
    <property type="match status" value="1"/>
</dbReference>
<reference evidence="5 6" key="1">
    <citation type="submission" date="2024-04" db="EMBL/GenBank/DDBJ databases">
        <authorList>
            <consortium name="Genoscope - CEA"/>
            <person name="William W."/>
        </authorList>
    </citation>
    <scope>NUCLEOTIDE SEQUENCE [LARGE SCALE GENOMIC DNA]</scope>
</reference>
<dbReference type="InterPro" id="IPR000859">
    <property type="entry name" value="CUB_dom"/>
</dbReference>
<keyword evidence="3" id="KW-0732">Signal</keyword>
<dbReference type="Proteomes" id="UP001497497">
    <property type="component" value="Unassembled WGS sequence"/>
</dbReference>
<dbReference type="InterPro" id="IPR052129">
    <property type="entry name" value="Spermadhesin-Link_domain"/>
</dbReference>
<keyword evidence="6" id="KW-1185">Reference proteome</keyword>
<comment type="caution">
    <text evidence="2">Lacks conserved residue(s) required for the propagation of feature annotation.</text>
</comment>
<dbReference type="PANTHER" id="PTHR46908:SF8">
    <property type="entry name" value="C-TYPE LECTIN DOMAIN-CONTAINING PROTEIN"/>
    <property type="match status" value="1"/>
</dbReference>
<organism evidence="5 6">
    <name type="scientific">Lymnaea stagnalis</name>
    <name type="common">Great pond snail</name>
    <name type="synonym">Helix stagnalis</name>
    <dbReference type="NCBI Taxonomy" id="6523"/>
    <lineage>
        <taxon>Eukaryota</taxon>
        <taxon>Metazoa</taxon>
        <taxon>Spiralia</taxon>
        <taxon>Lophotrochozoa</taxon>
        <taxon>Mollusca</taxon>
        <taxon>Gastropoda</taxon>
        <taxon>Heterobranchia</taxon>
        <taxon>Euthyneura</taxon>
        <taxon>Panpulmonata</taxon>
        <taxon>Hygrophila</taxon>
        <taxon>Lymnaeoidea</taxon>
        <taxon>Lymnaeidae</taxon>
        <taxon>Lymnaea</taxon>
    </lineage>
</organism>
<keyword evidence="1" id="KW-1015">Disulfide bond</keyword>
<evidence type="ECO:0000259" key="4">
    <source>
        <dbReference type="PROSITE" id="PS01180"/>
    </source>
</evidence>
<evidence type="ECO:0000313" key="5">
    <source>
        <dbReference type="EMBL" id="CAL1547636.1"/>
    </source>
</evidence>
<dbReference type="PANTHER" id="PTHR46908">
    <property type="entry name" value="CUBILIN-LIKE PROTEIN"/>
    <property type="match status" value="1"/>
</dbReference>
<feature type="signal peptide" evidence="3">
    <location>
        <begin position="1"/>
        <end position="20"/>
    </location>
</feature>
<comment type="caution">
    <text evidence="5">The sequence shown here is derived from an EMBL/GenBank/DDBJ whole genome shotgun (WGS) entry which is preliminary data.</text>
</comment>
<evidence type="ECO:0000256" key="1">
    <source>
        <dbReference type="ARBA" id="ARBA00023157"/>
    </source>
</evidence>
<gene>
    <name evidence="5" type="ORF">GSLYS_00020953001</name>
</gene>
<feature type="chain" id="PRO_5043461010" description="CUB domain-containing protein" evidence="3">
    <location>
        <begin position="21"/>
        <end position="115"/>
    </location>
</feature>
<feature type="non-terminal residue" evidence="5">
    <location>
        <position position="115"/>
    </location>
</feature>